<protein>
    <submittedName>
        <fullName evidence="1">Uncharacterized protein</fullName>
    </submittedName>
</protein>
<proteinExistence type="predicted"/>
<name>A0ACC0WVZ2_9STRA</name>
<comment type="caution">
    <text evidence="1">The sequence shown here is derived from an EMBL/GenBank/DDBJ whole genome shotgun (WGS) entry which is preliminary data.</text>
</comment>
<dbReference type="Proteomes" id="UP001163321">
    <property type="component" value="Chromosome 1"/>
</dbReference>
<keyword evidence="2" id="KW-1185">Reference proteome</keyword>
<accession>A0ACC0WVZ2</accession>
<dbReference type="EMBL" id="CM047580">
    <property type="protein sequence ID" value="KAI9922288.1"/>
    <property type="molecule type" value="Genomic_DNA"/>
</dbReference>
<gene>
    <name evidence="1" type="ORF">PsorP6_001669</name>
</gene>
<evidence type="ECO:0000313" key="2">
    <source>
        <dbReference type="Proteomes" id="UP001163321"/>
    </source>
</evidence>
<reference evidence="1 2" key="1">
    <citation type="journal article" date="2022" name="bioRxiv">
        <title>The genome of the oomycete Peronosclerospora sorghi, a cosmopolitan pathogen of maize and sorghum, is inflated with dispersed pseudogenes.</title>
        <authorList>
            <person name="Fletcher K."/>
            <person name="Martin F."/>
            <person name="Isakeit T."/>
            <person name="Cavanaugh K."/>
            <person name="Magill C."/>
            <person name="Michelmore R."/>
        </authorList>
    </citation>
    <scope>NUCLEOTIDE SEQUENCE [LARGE SCALE GENOMIC DNA]</scope>
    <source>
        <strain evidence="1">P6</strain>
    </source>
</reference>
<organism evidence="1 2">
    <name type="scientific">Peronosclerospora sorghi</name>
    <dbReference type="NCBI Taxonomy" id="230839"/>
    <lineage>
        <taxon>Eukaryota</taxon>
        <taxon>Sar</taxon>
        <taxon>Stramenopiles</taxon>
        <taxon>Oomycota</taxon>
        <taxon>Peronosporomycetes</taxon>
        <taxon>Peronosporales</taxon>
        <taxon>Peronosporaceae</taxon>
        <taxon>Peronosclerospora</taxon>
    </lineage>
</organism>
<sequence length="101" mass="11327">MIWLHNSATVSRICFSLSPNTTGLYYVPRAGISCNEAFELKSMLISHEIRDFPRSPLTPLACVRPLEQTQLVSFLVVLALFRSIFSTHSPLLSTLIGIIMF</sequence>
<evidence type="ECO:0000313" key="1">
    <source>
        <dbReference type="EMBL" id="KAI9922288.1"/>
    </source>
</evidence>